<proteinExistence type="predicted"/>
<dbReference type="HOGENOM" id="CLU_050192_0_1_5"/>
<dbReference type="AlphaFoldDB" id="E8RUG4"/>
<dbReference type="RefSeq" id="WP_013479879.1">
    <property type="nucleotide sequence ID" value="NC_014817.1"/>
</dbReference>
<dbReference type="InterPro" id="IPR012373">
    <property type="entry name" value="Ferrdict_sens_TM"/>
</dbReference>
<evidence type="ECO:0000313" key="3">
    <source>
        <dbReference type="EMBL" id="ADU14052.1"/>
    </source>
</evidence>
<protein>
    <submittedName>
        <fullName evidence="3">Anti-FecI sigma factor, FecR</fullName>
    </submittedName>
</protein>
<dbReference type="PANTHER" id="PTHR30273:SF2">
    <property type="entry name" value="PROTEIN FECR"/>
    <property type="match status" value="1"/>
</dbReference>
<dbReference type="STRING" id="573065.Astex_2400"/>
<dbReference type="InterPro" id="IPR032623">
    <property type="entry name" value="FecR_N"/>
</dbReference>
<evidence type="ECO:0000259" key="1">
    <source>
        <dbReference type="Pfam" id="PF04773"/>
    </source>
</evidence>
<dbReference type="Gene3D" id="2.60.120.1440">
    <property type="match status" value="1"/>
</dbReference>
<evidence type="ECO:0000313" key="4">
    <source>
        <dbReference type="Proteomes" id="UP000001492"/>
    </source>
</evidence>
<dbReference type="PIRSF" id="PIRSF018266">
    <property type="entry name" value="FecR"/>
    <property type="match status" value="1"/>
</dbReference>
<gene>
    <name evidence="3" type="ordered locus">Astex_2400</name>
</gene>
<organism evidence="3 4">
    <name type="scientific">Asticcacaulis excentricus (strain ATCC 15261 / DSM 4724 / KCTC 12464 / NCIMB 9791 / VKM B-1370 / CB 48)</name>
    <dbReference type="NCBI Taxonomy" id="573065"/>
    <lineage>
        <taxon>Bacteria</taxon>
        <taxon>Pseudomonadati</taxon>
        <taxon>Pseudomonadota</taxon>
        <taxon>Alphaproteobacteria</taxon>
        <taxon>Caulobacterales</taxon>
        <taxon>Caulobacteraceae</taxon>
        <taxon>Asticcacaulis</taxon>
    </lineage>
</organism>
<dbReference type="Gene3D" id="3.55.50.30">
    <property type="match status" value="1"/>
</dbReference>
<dbReference type="GO" id="GO:0016989">
    <property type="term" value="F:sigma factor antagonist activity"/>
    <property type="evidence" value="ECO:0007669"/>
    <property type="project" value="TreeGrafter"/>
</dbReference>
<reference evidence="4" key="1">
    <citation type="submission" date="2010-12" db="EMBL/GenBank/DDBJ databases">
        <title>Complete sequence of chromosome 2 of Asticcacaulis excentricus CB 48.</title>
        <authorList>
            <consortium name="US DOE Joint Genome Institute"/>
            <person name="Lucas S."/>
            <person name="Copeland A."/>
            <person name="Lapidus A."/>
            <person name="Cheng J.-F."/>
            <person name="Bruce D."/>
            <person name="Goodwin L."/>
            <person name="Pitluck S."/>
            <person name="Teshima H."/>
            <person name="Davenport K."/>
            <person name="Detter J.C."/>
            <person name="Han C."/>
            <person name="Tapia R."/>
            <person name="Land M."/>
            <person name="Hauser L."/>
            <person name="Jeffries C."/>
            <person name="Kyrpides N."/>
            <person name="Ivanova N."/>
            <person name="Ovchinnikova G."/>
            <person name="Brun Y.V."/>
            <person name="Woyke T."/>
        </authorList>
    </citation>
    <scope>NUCLEOTIDE SEQUENCE [LARGE SCALE GENOMIC DNA]</scope>
    <source>
        <strain evidence="4">ATCC 15261 / DSM 4724 / KCTC 12464 / NCIMB 9791 / VKM B-1370 / CB 48</strain>
    </source>
</reference>
<dbReference type="Proteomes" id="UP000001492">
    <property type="component" value="Chromosome 2"/>
</dbReference>
<feature type="domain" description="FecR protein" evidence="1">
    <location>
        <begin position="119"/>
        <end position="212"/>
    </location>
</feature>
<dbReference type="KEGG" id="aex:Astex_2400"/>
<name>E8RUG4_ASTEC</name>
<dbReference type="Pfam" id="PF16220">
    <property type="entry name" value="DUF4880"/>
    <property type="match status" value="1"/>
</dbReference>
<dbReference type="eggNOG" id="COG3712">
    <property type="taxonomic scope" value="Bacteria"/>
</dbReference>
<dbReference type="InterPro" id="IPR006860">
    <property type="entry name" value="FecR"/>
</dbReference>
<accession>E8RUG4</accession>
<keyword evidence="4" id="KW-1185">Reference proteome</keyword>
<dbReference type="PANTHER" id="PTHR30273">
    <property type="entry name" value="PERIPLASMIC SIGNAL SENSOR AND SIGMA FACTOR ACTIVATOR FECR-RELATED"/>
    <property type="match status" value="1"/>
</dbReference>
<dbReference type="Pfam" id="PF04773">
    <property type="entry name" value="FecR"/>
    <property type="match status" value="1"/>
</dbReference>
<dbReference type="OrthoDB" id="9798846at2"/>
<sequence>MTAPTPHWNRHIKLDSAREAAEWLVKLEEGPLDPQTEAQFAVWLSADPAHAAALSRAREAWRQAEALRPGREALMGRQVYGAQVLEPVLSAMRQPLAAAACLLLGISGMAIYGSVTAADLRTGPGEVRTFRLADGSQLTLDGNSAVDLAFNTGTRRIALRKGAAYVIAAPRQGAETRPFVVVARGGESQALGTEFAVEYLDTGVRVTVTEHLVRVSHDHGQAVLAEGQSVIYGLEGWQAVQTAPSLQAATWRDGRMVFDRAPLKDVVAQLNRYRRDRLYIAGTGLAERRVSGVFDTRDPQNALSSITTGLKLRSLDTPAGTVIYP</sequence>
<feature type="domain" description="FecR N-terminal" evidence="2">
    <location>
        <begin position="18"/>
        <end position="58"/>
    </location>
</feature>
<dbReference type="EMBL" id="CP002396">
    <property type="protein sequence ID" value="ADU14052.1"/>
    <property type="molecule type" value="Genomic_DNA"/>
</dbReference>
<evidence type="ECO:0000259" key="2">
    <source>
        <dbReference type="Pfam" id="PF16220"/>
    </source>
</evidence>